<dbReference type="EMBL" id="CAADIP010000055">
    <property type="protein sequence ID" value="VFR97983.1"/>
    <property type="molecule type" value="Genomic_DNA"/>
</dbReference>
<reference evidence="4" key="1">
    <citation type="submission" date="2019-03" db="EMBL/GenBank/DDBJ databases">
        <authorList>
            <person name="Danneels B."/>
        </authorList>
    </citation>
    <scope>NUCLEOTIDE SEQUENCE</scope>
</reference>
<organism evidence="4">
    <name type="scientific">plant metagenome</name>
    <dbReference type="NCBI Taxonomy" id="1297885"/>
    <lineage>
        <taxon>unclassified sequences</taxon>
        <taxon>metagenomes</taxon>
        <taxon>organismal metagenomes</taxon>
    </lineage>
</organism>
<dbReference type="AlphaFoldDB" id="A0A484QGG0"/>
<dbReference type="EMBL" id="CAADIH010000005">
    <property type="protein sequence ID" value="VFR36635.1"/>
    <property type="molecule type" value="Genomic_DNA"/>
</dbReference>
<dbReference type="EMBL" id="CAADIC010000014">
    <property type="protein sequence ID" value="VFR31080.1"/>
    <property type="molecule type" value="Genomic_DNA"/>
</dbReference>
<dbReference type="EMBL" id="CAADIL010000021">
    <property type="protein sequence ID" value="VFR75105.1"/>
    <property type="molecule type" value="Genomic_DNA"/>
</dbReference>
<proteinExistence type="predicted"/>
<dbReference type="EMBL" id="CAADII010000019">
    <property type="protein sequence ID" value="VFR54069.1"/>
    <property type="molecule type" value="Genomic_DNA"/>
</dbReference>
<protein>
    <submittedName>
        <fullName evidence="4">Uncharacterized protein</fullName>
    </submittedName>
</protein>
<evidence type="ECO:0000313" key="5">
    <source>
        <dbReference type="EMBL" id="VFR54069.1"/>
    </source>
</evidence>
<evidence type="ECO:0000313" key="9">
    <source>
        <dbReference type="EMBL" id="VFR97983.1"/>
    </source>
</evidence>
<evidence type="ECO:0000313" key="4">
    <source>
        <dbReference type="EMBL" id="VFR36635.1"/>
    </source>
</evidence>
<name>A0A484QGG0_9ZZZZ</name>
<sequence length="40" mass="4356">MVDHGTMRTTDALVVQSLERGPAKICESLNVVQIKALTMV</sequence>
<evidence type="ECO:0000313" key="2">
    <source>
        <dbReference type="EMBL" id="VFR31080.1"/>
    </source>
</evidence>
<gene>
    <name evidence="1" type="ORF">AMP9_4040</name>
    <name evidence="2" type="ORF">ANDA3_4180</name>
    <name evidence="3" type="ORF">BER1_3942</name>
    <name evidence="4" type="ORF">BER2_3914</name>
    <name evidence="5" type="ORF">BRI6_4681</name>
    <name evidence="7" type="ORF">BRI9_4684</name>
    <name evidence="6" type="ORF">DAR2_4030</name>
    <name evidence="8" type="ORF">DAR3_3711</name>
    <name evidence="9" type="ORF">IVO3_4680</name>
</gene>
<evidence type="ECO:0000313" key="6">
    <source>
        <dbReference type="EMBL" id="VFR75105.1"/>
    </source>
</evidence>
<dbReference type="EMBL" id="CAADHY010000015">
    <property type="protein sequence ID" value="VFR21627.1"/>
    <property type="molecule type" value="Genomic_DNA"/>
</dbReference>
<evidence type="ECO:0000313" key="7">
    <source>
        <dbReference type="EMBL" id="VFR83838.1"/>
    </source>
</evidence>
<evidence type="ECO:0000313" key="3">
    <source>
        <dbReference type="EMBL" id="VFR36139.1"/>
    </source>
</evidence>
<dbReference type="EMBL" id="CAADIK010000056">
    <property type="protein sequence ID" value="VFR83838.1"/>
    <property type="molecule type" value="Genomic_DNA"/>
</dbReference>
<dbReference type="EMBL" id="CAADIE010000004">
    <property type="protein sequence ID" value="VFR36139.1"/>
    <property type="molecule type" value="Genomic_DNA"/>
</dbReference>
<accession>A0A484QGG0</accession>
<dbReference type="EMBL" id="CAADIJ010000024">
    <property type="protein sequence ID" value="VFR84636.1"/>
    <property type="molecule type" value="Genomic_DNA"/>
</dbReference>
<evidence type="ECO:0000313" key="1">
    <source>
        <dbReference type="EMBL" id="VFR21627.1"/>
    </source>
</evidence>
<evidence type="ECO:0000313" key="8">
    <source>
        <dbReference type="EMBL" id="VFR84636.1"/>
    </source>
</evidence>